<organism evidence="2 3">
    <name type="scientific">Heterostelium pallidum (strain ATCC 26659 / Pp 5 / PN500)</name>
    <name type="common">Cellular slime mold</name>
    <name type="synonym">Polysphondylium pallidum</name>
    <dbReference type="NCBI Taxonomy" id="670386"/>
    <lineage>
        <taxon>Eukaryota</taxon>
        <taxon>Amoebozoa</taxon>
        <taxon>Evosea</taxon>
        <taxon>Eumycetozoa</taxon>
        <taxon>Dictyostelia</taxon>
        <taxon>Acytosteliales</taxon>
        <taxon>Acytosteliaceae</taxon>
        <taxon>Heterostelium</taxon>
    </lineage>
</organism>
<dbReference type="EMBL" id="ADBJ01000031">
    <property type="protein sequence ID" value="EFA80371.1"/>
    <property type="molecule type" value="Genomic_DNA"/>
</dbReference>
<feature type="domain" description="DUF4470" evidence="1">
    <location>
        <begin position="212"/>
        <end position="278"/>
    </location>
</feature>
<dbReference type="Proteomes" id="UP000001396">
    <property type="component" value="Unassembled WGS sequence"/>
</dbReference>
<dbReference type="Pfam" id="PF14737">
    <property type="entry name" value="DUF4470"/>
    <property type="match status" value="1"/>
</dbReference>
<dbReference type="SUPFAM" id="SSF48452">
    <property type="entry name" value="TPR-like"/>
    <property type="match status" value="1"/>
</dbReference>
<dbReference type="InterPro" id="IPR011990">
    <property type="entry name" value="TPR-like_helical_dom_sf"/>
</dbReference>
<comment type="caution">
    <text evidence="2">The sequence shown here is derived from an EMBL/GenBank/DDBJ whole genome shotgun (WGS) entry which is preliminary data.</text>
</comment>
<dbReference type="InParanoid" id="D3BEP0"/>
<protein>
    <recommendedName>
        <fullName evidence="1">DUF4470 domain-containing protein</fullName>
    </recommendedName>
</protein>
<name>D3BEP0_HETP5</name>
<evidence type="ECO:0000313" key="2">
    <source>
        <dbReference type="EMBL" id="EFA80371.1"/>
    </source>
</evidence>
<dbReference type="STRING" id="670386.D3BEP0"/>
<dbReference type="InterPro" id="IPR027974">
    <property type="entry name" value="DUF4470"/>
</dbReference>
<proteinExistence type="predicted"/>
<dbReference type="AlphaFoldDB" id="D3BEP0"/>
<evidence type="ECO:0000259" key="1">
    <source>
        <dbReference type="Pfam" id="PF14737"/>
    </source>
</evidence>
<dbReference type="RefSeq" id="XP_020432491.1">
    <property type="nucleotide sequence ID" value="XM_020578043.1"/>
</dbReference>
<sequence>MEEISSSTSSAEDLKLLGNKWFAERKYEDAIRAYSEGSLKDANEPAFPSNTAACYFELGQYEKCIEQSKRAIDIIDRIASSDPKQIRKKNVIRIARSLYLCAVVGNKSRLTEYLSALPSLYDDDNDINAIRKRLVSIEEPTAETDRFLTHELPRISPARENNAIEYFAVGHDTATSALKGYWDESKPVEPTEKDGPLPRLGEDQSARLLFKQHPKLSFFFGGVSDGRHVIYTLADARRQLDDIKGRDDVKLHIVMNDLLPTCLARDILVLSILADLGEAESLESIYTTDNKDRYGKLAVLLYYIYCGVVMPSDSFDLLMTRIERLIEQGNTKTLPAWLAVVDDQQWSALAKVFRYWRKGNSWISPKEILEAHKLSTSMDVLDADTPEGVTNPITAMKDEKSRLMSQLCDPAFLAQMGLPEDKKADFMKMVNSGALDDMMMGGTATTLPLAEETGLLYASKVLLPPVIVDSDQYQQQLERIYHTACQKKYDYKDSIQSVTEGVANTWKTNITITDEFWRGIGCYTFDPISAVSNFYEMKWVGEPSQDKPRLFDYFINVFYQAAQGLVGLSKQNALLIEPISGDLHLVLDDIVINKNQRIAKGYASEFDTIYLSNVPDYTGYISIFSNIVLSLKREQHCSVAFNSLLNPGLFRSLDEVLNTYLLIPSKELLAKHIGVEHRFGDQWSTYQHYGYSQAATSLDNLLSRDELTAWLTKLFISIALPAPNPPMQACMVNAPNNISVFFCLVKRLVDIGYPRHWLQSIIEQIASGFVNSSSTSIHPKRVIAVTNTTETARRFSLCALQLEFTNQAALWLEHCGFRISSPVLPLASSIQRWTLPLTFTDHGRGNNESPSLMVVIEYPSISESQRMKKHNPFKPEMDEKYRYQIALLPTKEIAQILSVIEFSQEKSTVSFWLSLKDMDHLINKNCVLSVFRKDHWKAISAPIVLSYSKFLQIVIRPKK</sequence>
<gene>
    <name evidence="2" type="ORF">PPL_07205</name>
</gene>
<dbReference type="PANTHER" id="PTHR44200:SF1">
    <property type="entry name" value="DNAJ HOMOLOG SUBFAMILY C MEMBER 7"/>
    <property type="match status" value="1"/>
</dbReference>
<dbReference type="InterPro" id="IPR052758">
    <property type="entry name" value="SRC_co-chaperone"/>
</dbReference>
<accession>D3BEP0</accession>
<dbReference type="Gene3D" id="1.25.40.10">
    <property type="entry name" value="Tetratricopeptide repeat domain"/>
    <property type="match status" value="1"/>
</dbReference>
<keyword evidence="3" id="KW-1185">Reference proteome</keyword>
<reference evidence="2 3" key="1">
    <citation type="journal article" date="2011" name="Genome Res.">
        <title>Phylogeny-wide analysis of social amoeba genomes highlights ancient origins for complex intercellular communication.</title>
        <authorList>
            <person name="Heidel A.J."/>
            <person name="Lawal H.M."/>
            <person name="Felder M."/>
            <person name="Schilde C."/>
            <person name="Helps N.R."/>
            <person name="Tunggal B."/>
            <person name="Rivero F."/>
            <person name="John U."/>
            <person name="Schleicher M."/>
            <person name="Eichinger L."/>
            <person name="Platzer M."/>
            <person name="Noegel A.A."/>
            <person name="Schaap P."/>
            <person name="Gloeckner G."/>
        </authorList>
    </citation>
    <scope>NUCLEOTIDE SEQUENCE [LARGE SCALE GENOMIC DNA]</scope>
    <source>
        <strain evidence="3">ATCC 26659 / Pp 5 / PN500</strain>
    </source>
</reference>
<dbReference type="OMA" id="TRTATCW"/>
<evidence type="ECO:0000313" key="3">
    <source>
        <dbReference type="Proteomes" id="UP000001396"/>
    </source>
</evidence>
<dbReference type="GeneID" id="31362686"/>
<dbReference type="PANTHER" id="PTHR44200">
    <property type="entry name" value="DNAJ HOMOLOG SUBFAMILY C MEMBER 7"/>
    <property type="match status" value="1"/>
</dbReference>